<proteinExistence type="predicted"/>
<evidence type="ECO:0000313" key="1">
    <source>
        <dbReference type="EMBL" id="TMS17361.1"/>
    </source>
</evidence>
<protein>
    <submittedName>
        <fullName evidence="1">Uncharacterized protein</fullName>
    </submittedName>
</protein>
<gene>
    <name evidence="1" type="ORF">E3U43_001430</name>
</gene>
<dbReference type="EMBL" id="CM011680">
    <property type="protein sequence ID" value="TMS17361.1"/>
    <property type="molecule type" value="Genomic_DNA"/>
</dbReference>
<sequence>MAACEGSSGSGQQLDPDEEPPKLSDLLDRGWKIFEEVDSTNEPLSSSSVQSRVKCGIRMLEEASAMVAQLDLFSRNEELDEVSTADLKYLLLPALLGALTMKQSSRDKRLQTVQTAQTYFMDFLTRCKEYNVSQFDLPKPSNENTSPNGVSAATPVPCSSDLVSMAAHRQAKIERYRQKKELETRLSDIRKAVDSGQADDEVSRDFYLLNVQRWVTVCLEELESIEQEVEILKKMDGLKQGAVKQPAQPVRPPMKPFILTKDAVQARVFGAGYPSLPTMTVDDWYEQHRKHGALPDQGIARKVVVDEDTDAKEREEEEKEKKAENDDEESLLKARNWDDWKDSHRRGYGNRHNMG</sequence>
<accession>A0ACD3RCT0</accession>
<organism evidence="1 2">
    <name type="scientific">Larimichthys crocea</name>
    <name type="common">Large yellow croaker</name>
    <name type="synonym">Pseudosciaena crocea</name>
    <dbReference type="NCBI Taxonomy" id="215358"/>
    <lineage>
        <taxon>Eukaryota</taxon>
        <taxon>Metazoa</taxon>
        <taxon>Chordata</taxon>
        <taxon>Craniata</taxon>
        <taxon>Vertebrata</taxon>
        <taxon>Euteleostomi</taxon>
        <taxon>Actinopterygii</taxon>
        <taxon>Neopterygii</taxon>
        <taxon>Teleostei</taxon>
        <taxon>Neoteleostei</taxon>
        <taxon>Acanthomorphata</taxon>
        <taxon>Eupercaria</taxon>
        <taxon>Sciaenidae</taxon>
        <taxon>Larimichthys</taxon>
    </lineage>
</organism>
<evidence type="ECO:0000313" key="2">
    <source>
        <dbReference type="Proteomes" id="UP000793456"/>
    </source>
</evidence>
<dbReference type="Proteomes" id="UP000793456">
    <property type="component" value="Chromosome VII"/>
</dbReference>
<name>A0ACD3RCT0_LARCR</name>
<keyword evidence="2" id="KW-1185">Reference proteome</keyword>
<comment type="caution">
    <text evidence="1">The sequence shown here is derived from an EMBL/GenBank/DDBJ whole genome shotgun (WGS) entry which is preliminary data.</text>
</comment>
<reference evidence="1" key="1">
    <citation type="submission" date="2018-11" db="EMBL/GenBank/DDBJ databases">
        <title>The sequence and de novo assembly of Larimichthys crocea genome using PacBio and Hi-C technologies.</title>
        <authorList>
            <person name="Xu P."/>
            <person name="Chen B."/>
            <person name="Zhou Z."/>
            <person name="Ke Q."/>
            <person name="Wu Y."/>
            <person name="Bai H."/>
            <person name="Pu F."/>
        </authorList>
    </citation>
    <scope>NUCLEOTIDE SEQUENCE</scope>
    <source>
        <tissue evidence="1">Muscle</tissue>
    </source>
</reference>